<comment type="caution">
    <text evidence="1">The sequence shown here is derived from an EMBL/GenBank/DDBJ whole genome shotgun (WGS) entry which is preliminary data.</text>
</comment>
<keyword evidence="2" id="KW-1185">Reference proteome</keyword>
<gene>
    <name evidence="1" type="ORF">Moror_12508</name>
</gene>
<organism evidence="1 2">
    <name type="scientific">Moniliophthora roreri (strain MCA 2997)</name>
    <name type="common">Cocoa frosty pod rot fungus</name>
    <name type="synonym">Crinipellis roreri</name>
    <dbReference type="NCBI Taxonomy" id="1381753"/>
    <lineage>
        <taxon>Eukaryota</taxon>
        <taxon>Fungi</taxon>
        <taxon>Dikarya</taxon>
        <taxon>Basidiomycota</taxon>
        <taxon>Agaricomycotina</taxon>
        <taxon>Agaricomycetes</taxon>
        <taxon>Agaricomycetidae</taxon>
        <taxon>Agaricales</taxon>
        <taxon>Marasmiineae</taxon>
        <taxon>Marasmiaceae</taxon>
        <taxon>Moniliophthora</taxon>
    </lineage>
</organism>
<protein>
    <submittedName>
        <fullName evidence="1">Uncharacterized protein</fullName>
    </submittedName>
</protein>
<dbReference type="EMBL" id="AWSO01000065">
    <property type="protein sequence ID" value="ESK95714.1"/>
    <property type="molecule type" value="Genomic_DNA"/>
</dbReference>
<evidence type="ECO:0000313" key="1">
    <source>
        <dbReference type="EMBL" id="ESK95714.1"/>
    </source>
</evidence>
<proteinExistence type="predicted"/>
<reference evidence="1 2" key="1">
    <citation type="journal article" date="2014" name="BMC Genomics">
        <title>Genome and secretome analysis of the hemibiotrophic fungal pathogen, Moniliophthora roreri, which causes frosty pod rot disease of cacao: mechanisms of the biotrophic and necrotrophic phases.</title>
        <authorList>
            <person name="Meinhardt L.W."/>
            <person name="Costa G.G.L."/>
            <person name="Thomazella D.P.T."/>
            <person name="Teixeira P.J.P.L."/>
            <person name="Carazzolle M.F."/>
            <person name="Schuster S.C."/>
            <person name="Carlson J.E."/>
            <person name="Guiltinan M.J."/>
            <person name="Mieczkowski P."/>
            <person name="Farmer A."/>
            <person name="Ramaraj T."/>
            <person name="Crozier J."/>
            <person name="Davis R.E."/>
            <person name="Shao J."/>
            <person name="Melnick R.L."/>
            <person name="Pereira G.A.G."/>
            <person name="Bailey B.A."/>
        </authorList>
    </citation>
    <scope>NUCLEOTIDE SEQUENCE [LARGE SCALE GENOMIC DNA]</scope>
    <source>
        <strain evidence="1 2">MCA 2997</strain>
    </source>
</reference>
<name>V2YVK8_MONRO</name>
<dbReference type="Proteomes" id="UP000017559">
    <property type="component" value="Unassembled WGS sequence"/>
</dbReference>
<accession>V2YVK8</accession>
<dbReference type="HOGENOM" id="CLU_2184615_0_0_1"/>
<evidence type="ECO:0000313" key="2">
    <source>
        <dbReference type="Proteomes" id="UP000017559"/>
    </source>
</evidence>
<dbReference type="AlphaFoldDB" id="V2YVK8"/>
<sequence length="109" mass="12501">MQPDVTLLRSSSLRAHFGASSLSSWQGWSSYKKLLIPTWKMEHDRAADFVFARVCEMRRRTAQVDNQIRMELRQHGVRRGNAAHPTGHIQRSLSRVLNGVTLTTRQGEE</sequence>
<dbReference type="KEGG" id="mrr:Moror_12508"/>